<keyword evidence="1" id="KW-0175">Coiled coil</keyword>
<accession>A0AAE0P7L3</accession>
<keyword evidence="5" id="KW-1185">Reference proteome</keyword>
<name>A0AAE0P7L3_9PEZI</name>
<dbReference type="InterPro" id="IPR036638">
    <property type="entry name" value="HLH_DNA-bd_sf"/>
</dbReference>
<feature type="region of interest" description="Disordered" evidence="2">
    <location>
        <begin position="167"/>
        <end position="187"/>
    </location>
</feature>
<dbReference type="Gene3D" id="4.10.280.10">
    <property type="entry name" value="Helix-loop-helix DNA-binding domain"/>
    <property type="match status" value="1"/>
</dbReference>
<feature type="region of interest" description="Disordered" evidence="2">
    <location>
        <begin position="459"/>
        <end position="534"/>
    </location>
</feature>
<dbReference type="EMBL" id="JAULSW010000001">
    <property type="protein sequence ID" value="KAK3394816.1"/>
    <property type="molecule type" value="Genomic_DNA"/>
</dbReference>
<dbReference type="AlphaFoldDB" id="A0AAE0P7L3"/>
<evidence type="ECO:0000259" key="3">
    <source>
        <dbReference type="PROSITE" id="PS50888"/>
    </source>
</evidence>
<feature type="region of interest" description="Disordered" evidence="2">
    <location>
        <begin position="329"/>
        <end position="436"/>
    </location>
</feature>
<feature type="compositionally biased region" description="Basic and acidic residues" evidence="2">
    <location>
        <begin position="12"/>
        <end position="21"/>
    </location>
</feature>
<dbReference type="Pfam" id="PF00010">
    <property type="entry name" value="HLH"/>
    <property type="match status" value="1"/>
</dbReference>
<feature type="domain" description="BHLH" evidence="3">
    <location>
        <begin position="594"/>
        <end position="663"/>
    </location>
</feature>
<dbReference type="SUPFAM" id="SSF47459">
    <property type="entry name" value="HLH, helix-loop-helix DNA-binding domain"/>
    <property type="match status" value="1"/>
</dbReference>
<organism evidence="4 5">
    <name type="scientific">Podospora didyma</name>
    <dbReference type="NCBI Taxonomy" id="330526"/>
    <lineage>
        <taxon>Eukaryota</taxon>
        <taxon>Fungi</taxon>
        <taxon>Dikarya</taxon>
        <taxon>Ascomycota</taxon>
        <taxon>Pezizomycotina</taxon>
        <taxon>Sordariomycetes</taxon>
        <taxon>Sordariomycetidae</taxon>
        <taxon>Sordariales</taxon>
        <taxon>Podosporaceae</taxon>
        <taxon>Podospora</taxon>
    </lineage>
</organism>
<proteinExistence type="predicted"/>
<sequence>MMDSSSWNVSDHPMHPAPDDDFQRFLDMNGMGGAMNDGLGYDFNDFQTSNGGAHLLHAPSRDHLDTAMSGTDTPVLLSRADSVLQHQIPSITTSSPYQTIPATMMAPQTPTEAIVDTIDAQIQFLQQQKIQHQQRQIEEHQAAFFRQQNQNHMVPPTPQSLELQAGSSHYYSQPSQTDPQQHRQQQQAIDYRYQRLKDQPDMSFTPLVSPAVTPLETHFPIDTQFTVPGAYFSPLTSPALHAQNDALTIFDQRHGTATSSSPGEMDLETSAPPLPNPALGDLAKKMRKNATKTRSKTGIKQSPISKPMRRKTATTPNLNALVLSDLVESAEQAQDRHRHVSSSQPHTSASSTAGATDSENGSVSPEALTDMAQVEMPPPPIPKPRSARPSPYIAPQTNGTSRPGMPSPATPASLMKLSSPTTRGSTARAGSQEPIDTEHIETFELPESANFSNPKVLSINTNMPTPTPAAQNEGLVKTPSLAPLPSPMSTRAPPTASANQSPQLKGRSGSDTRKTPLLLPKGSKKRPSVSSIQVSPALRPRISPNIMPLLPGGASAEESASHLLATKSNYQRILEGNTVAGVSYPSELSTNLTSKRTSHKIAEQGRRNRINSALQEIATLLPRQAVRESKEREAEAEKKDKSGCIPNSKASTVELAIEYIKQLQEEVAAANRRAEEAEERLKLKAQAEG</sequence>
<dbReference type="SMART" id="SM00353">
    <property type="entry name" value="HLH"/>
    <property type="match status" value="1"/>
</dbReference>
<feature type="compositionally biased region" description="Polar residues" evidence="2">
    <location>
        <begin position="416"/>
        <end position="429"/>
    </location>
</feature>
<evidence type="ECO:0000256" key="1">
    <source>
        <dbReference type="SAM" id="Coils"/>
    </source>
</evidence>
<reference evidence="4" key="1">
    <citation type="journal article" date="2023" name="Mol. Phylogenet. Evol.">
        <title>Genome-scale phylogeny and comparative genomics of the fungal order Sordariales.</title>
        <authorList>
            <person name="Hensen N."/>
            <person name="Bonometti L."/>
            <person name="Westerberg I."/>
            <person name="Brannstrom I.O."/>
            <person name="Guillou S."/>
            <person name="Cros-Aarteil S."/>
            <person name="Calhoun S."/>
            <person name="Haridas S."/>
            <person name="Kuo A."/>
            <person name="Mondo S."/>
            <person name="Pangilinan J."/>
            <person name="Riley R."/>
            <person name="LaButti K."/>
            <person name="Andreopoulos B."/>
            <person name="Lipzen A."/>
            <person name="Chen C."/>
            <person name="Yan M."/>
            <person name="Daum C."/>
            <person name="Ng V."/>
            <person name="Clum A."/>
            <person name="Steindorff A."/>
            <person name="Ohm R.A."/>
            <person name="Martin F."/>
            <person name="Silar P."/>
            <person name="Natvig D.O."/>
            <person name="Lalanne C."/>
            <person name="Gautier V."/>
            <person name="Ament-Velasquez S.L."/>
            <person name="Kruys A."/>
            <person name="Hutchinson M.I."/>
            <person name="Powell A.J."/>
            <person name="Barry K."/>
            <person name="Miller A.N."/>
            <person name="Grigoriev I.V."/>
            <person name="Debuchy R."/>
            <person name="Gladieux P."/>
            <person name="Hiltunen Thoren M."/>
            <person name="Johannesson H."/>
        </authorList>
    </citation>
    <scope>NUCLEOTIDE SEQUENCE</scope>
    <source>
        <strain evidence="4">CBS 232.78</strain>
    </source>
</reference>
<keyword evidence="4" id="KW-0238">DNA-binding</keyword>
<evidence type="ECO:0000256" key="2">
    <source>
        <dbReference type="SAM" id="MobiDB-lite"/>
    </source>
</evidence>
<dbReference type="GO" id="GO:0046983">
    <property type="term" value="F:protein dimerization activity"/>
    <property type="evidence" value="ECO:0007669"/>
    <property type="project" value="InterPro"/>
</dbReference>
<feature type="compositionally biased region" description="Low complexity" evidence="2">
    <location>
        <begin position="341"/>
        <end position="356"/>
    </location>
</feature>
<dbReference type="CDD" id="cd11392">
    <property type="entry name" value="bHLH_ScPHO4_like"/>
    <property type="match status" value="1"/>
</dbReference>
<feature type="compositionally biased region" description="Polar residues" evidence="2">
    <location>
        <begin position="459"/>
        <end position="470"/>
    </location>
</feature>
<dbReference type="PROSITE" id="PS50888">
    <property type="entry name" value="BHLH"/>
    <property type="match status" value="1"/>
</dbReference>
<feature type="compositionally biased region" description="Low complexity" evidence="2">
    <location>
        <begin position="173"/>
        <end position="187"/>
    </location>
</feature>
<dbReference type="GO" id="GO:0003677">
    <property type="term" value="F:DNA binding"/>
    <property type="evidence" value="ECO:0007669"/>
    <property type="project" value="UniProtKB-KW"/>
</dbReference>
<reference evidence="4" key="2">
    <citation type="submission" date="2023-06" db="EMBL/GenBank/DDBJ databases">
        <authorList>
            <consortium name="Lawrence Berkeley National Laboratory"/>
            <person name="Haridas S."/>
            <person name="Hensen N."/>
            <person name="Bonometti L."/>
            <person name="Westerberg I."/>
            <person name="Brannstrom I.O."/>
            <person name="Guillou S."/>
            <person name="Cros-Aarteil S."/>
            <person name="Calhoun S."/>
            <person name="Kuo A."/>
            <person name="Mondo S."/>
            <person name="Pangilinan J."/>
            <person name="Riley R."/>
            <person name="LaButti K."/>
            <person name="Andreopoulos B."/>
            <person name="Lipzen A."/>
            <person name="Chen C."/>
            <person name="Yanf M."/>
            <person name="Daum C."/>
            <person name="Ng V."/>
            <person name="Clum A."/>
            <person name="Steindorff A."/>
            <person name="Ohm R."/>
            <person name="Martin F."/>
            <person name="Silar P."/>
            <person name="Natvig D."/>
            <person name="Lalanne C."/>
            <person name="Gautier V."/>
            <person name="Ament-velasquez S.L."/>
            <person name="Kruys A."/>
            <person name="Hutchinson M.I."/>
            <person name="Powell A.J."/>
            <person name="Barry K."/>
            <person name="Miller A.N."/>
            <person name="Grigoriev I.V."/>
            <person name="Debuchy R."/>
            <person name="Gladieux P."/>
            <person name="Thoren M.H."/>
            <person name="Johannesson H."/>
        </authorList>
    </citation>
    <scope>NUCLEOTIDE SEQUENCE</scope>
    <source>
        <strain evidence="4">CBS 232.78</strain>
    </source>
</reference>
<dbReference type="Proteomes" id="UP001285441">
    <property type="component" value="Unassembled WGS sequence"/>
</dbReference>
<feature type="region of interest" description="Disordered" evidence="2">
    <location>
        <begin position="254"/>
        <end position="317"/>
    </location>
</feature>
<feature type="compositionally biased region" description="Basic and acidic residues" evidence="2">
    <location>
        <begin position="626"/>
        <end position="642"/>
    </location>
</feature>
<dbReference type="InterPro" id="IPR011598">
    <property type="entry name" value="bHLH_dom"/>
</dbReference>
<feature type="region of interest" description="Disordered" evidence="2">
    <location>
        <begin position="1"/>
        <end position="21"/>
    </location>
</feature>
<comment type="caution">
    <text evidence="4">The sequence shown here is derived from an EMBL/GenBank/DDBJ whole genome shotgun (WGS) entry which is preliminary data.</text>
</comment>
<feature type="region of interest" description="Disordered" evidence="2">
    <location>
        <begin position="626"/>
        <end position="647"/>
    </location>
</feature>
<gene>
    <name evidence="4" type="ORF">B0H63DRAFT_58826</name>
</gene>
<feature type="compositionally biased region" description="Basic residues" evidence="2">
    <location>
        <begin position="285"/>
        <end position="297"/>
    </location>
</feature>
<evidence type="ECO:0000313" key="5">
    <source>
        <dbReference type="Proteomes" id="UP001285441"/>
    </source>
</evidence>
<feature type="coiled-coil region" evidence="1">
    <location>
        <begin position="653"/>
        <end position="687"/>
    </location>
</feature>
<protein>
    <submittedName>
        <fullName evidence="4">Helix-loop-helix DNA-binding domain-containing protein</fullName>
    </submittedName>
</protein>
<evidence type="ECO:0000313" key="4">
    <source>
        <dbReference type="EMBL" id="KAK3394816.1"/>
    </source>
</evidence>